<dbReference type="Gene3D" id="2.115.10.20">
    <property type="entry name" value="Glycosyl hydrolase domain, family 43"/>
    <property type="match status" value="1"/>
</dbReference>
<dbReference type="SUPFAM" id="SSF75005">
    <property type="entry name" value="Arabinanase/levansucrase/invertase"/>
    <property type="match status" value="1"/>
</dbReference>
<evidence type="ECO:0000313" key="9">
    <source>
        <dbReference type="Proteomes" id="UP000259211"/>
    </source>
</evidence>
<dbReference type="InterPro" id="IPR023296">
    <property type="entry name" value="Glyco_hydro_beta-prop_sf"/>
</dbReference>
<gene>
    <name evidence="8" type="ORF">CHT91_01410</name>
</gene>
<feature type="site" description="Important for catalytic activity, responsible for pKa modulation of the active site Glu and correct orientation of both the proton donor and substrate" evidence="6">
    <location>
        <position position="184"/>
    </location>
</feature>
<comment type="pathway">
    <text evidence="1">Glycan metabolism; L-arabinan degradation.</text>
</comment>
<evidence type="ECO:0000256" key="7">
    <source>
        <dbReference type="SAM" id="SignalP"/>
    </source>
</evidence>
<sequence>MSKRPFAALVLGFCLIVMGCDAGNRPDPTPRATPGIAAGQIINPVSRSFADTWADPSVIRGVDGWWYVYATSDPLRAGGAPALGHVAKTRDWQHWTYVGPLLTSENMPDWISPAAGLWAPDVRRIGDRYVLYFAVTETALNAGKDDSAIGVATAPSPVGPWTVKPEPLVPPHSDGHDGWFSTIDPTGFTDVDGTHYLYWGSYRGGIFAARTAPDGLSLATKPVQVAHSDRYEAPYVVKHGDQYYLMASSANCCAGPSTGYSVFAGRGQSPLGPFLDADGTAMTKSNSGGSIVVTQNGNKWIGVGHNAVFTDSSGQDYLLYHALDRVRPWLGEAGGINRRPLLVDRLEWIDGWPMVNGGAGPSDTPSSAPLTASLLGGEPWNASSQFTNAHPVDAGGVNQAMRIEGERVVSRKRLPADDVRLEVDVLPKDSISVELADDVSVEVDADSGVLRARRDSWTGSTEFPKDGSWRTLVVTIQGPQLRVALRPAGSSDASASLVSPKGRQFEGGPVKISGHGVVTNVVAARTHSIHDDRAPQPTPVGTPQRVDLVAAVSGSNVEWSWIRRPSGVHTKGGAIVWPVTDGDLAGEGASGGLLLRDPPEGDWIAQVKVGLDLGLDTVRNYQQAGMVVINGDDDFIRLGAVAVEGTRIVEYGREITDADRFRSYGGAVVGRPAGVTWLRVAHHVDHGGEHLYRSALSHDGRHWTWGATWTMSSASRPRIGLYAGGGENPAVEAHFSDLIFVNESWPS</sequence>
<reference evidence="8 9" key="1">
    <citation type="submission" date="2017-07" db="EMBL/GenBank/DDBJ databases">
        <authorList>
            <person name="Sun Z.S."/>
            <person name="Albrecht U."/>
            <person name="Echele G."/>
            <person name="Lee C.C."/>
        </authorList>
    </citation>
    <scope>NUCLEOTIDE SEQUENCE [LARGE SCALE GENOMIC DNA]</scope>
    <source>
        <strain evidence="8 9">P16-029</strain>
    </source>
</reference>
<keyword evidence="4" id="KW-0326">Glycosidase</keyword>
<accession>A0A3E2DNM7</accession>
<evidence type="ECO:0000256" key="6">
    <source>
        <dbReference type="PIRSR" id="PIRSR606710-2"/>
    </source>
</evidence>
<dbReference type="PROSITE" id="PS51257">
    <property type="entry name" value="PROKAR_LIPOPROTEIN"/>
    <property type="match status" value="1"/>
</dbReference>
<feature type="signal peptide" evidence="7">
    <location>
        <begin position="1"/>
        <end position="22"/>
    </location>
</feature>
<dbReference type="EMBL" id="NOWI01000001">
    <property type="protein sequence ID" value="RFT46995.1"/>
    <property type="molecule type" value="Genomic_DNA"/>
</dbReference>
<comment type="similarity">
    <text evidence="2">Belongs to the glycosyl hydrolase 43 family.</text>
</comment>
<dbReference type="InterPro" id="IPR006710">
    <property type="entry name" value="Glyco_hydro_43"/>
</dbReference>
<dbReference type="RefSeq" id="WP_117188361.1">
    <property type="nucleotide sequence ID" value="NZ_NOWI01000001.1"/>
</dbReference>
<dbReference type="PANTHER" id="PTHR43301:SF3">
    <property type="entry name" value="ARABINAN ENDO-1,5-ALPHA-L-ARABINOSIDASE A-RELATED"/>
    <property type="match status" value="1"/>
</dbReference>
<dbReference type="InterPro" id="IPR050727">
    <property type="entry name" value="GH43_arabinanases"/>
</dbReference>
<feature type="active site" description="Proton donor" evidence="5">
    <location>
        <position position="232"/>
    </location>
</feature>
<name>A0A3E2DNM7_9ACTN</name>
<evidence type="ECO:0000313" key="8">
    <source>
        <dbReference type="EMBL" id="RFT46995.1"/>
    </source>
</evidence>
<dbReference type="CDD" id="cd18616">
    <property type="entry name" value="GH43_ABN-like"/>
    <property type="match status" value="1"/>
</dbReference>
<evidence type="ECO:0000256" key="3">
    <source>
        <dbReference type="ARBA" id="ARBA00022801"/>
    </source>
</evidence>
<keyword evidence="3" id="KW-0378">Hydrolase</keyword>
<keyword evidence="7" id="KW-0732">Signal</keyword>
<organism evidence="8 9">
    <name type="scientific">Cutibacterium avidum</name>
    <dbReference type="NCBI Taxonomy" id="33010"/>
    <lineage>
        <taxon>Bacteria</taxon>
        <taxon>Bacillati</taxon>
        <taxon>Actinomycetota</taxon>
        <taxon>Actinomycetes</taxon>
        <taxon>Propionibacteriales</taxon>
        <taxon>Propionibacteriaceae</taxon>
        <taxon>Cutibacterium</taxon>
    </lineage>
</organism>
<dbReference type="Pfam" id="PF04616">
    <property type="entry name" value="Glyco_hydro_43"/>
    <property type="match status" value="1"/>
</dbReference>
<dbReference type="PANTHER" id="PTHR43301">
    <property type="entry name" value="ARABINAN ENDO-1,5-ALPHA-L-ARABINOSIDASE"/>
    <property type="match status" value="1"/>
</dbReference>
<dbReference type="GO" id="GO:0004553">
    <property type="term" value="F:hydrolase activity, hydrolyzing O-glycosyl compounds"/>
    <property type="evidence" value="ECO:0007669"/>
    <property type="project" value="InterPro"/>
</dbReference>
<dbReference type="AlphaFoldDB" id="A0A3E2DNM7"/>
<dbReference type="GO" id="GO:0005975">
    <property type="term" value="P:carbohydrate metabolic process"/>
    <property type="evidence" value="ECO:0007669"/>
    <property type="project" value="InterPro"/>
</dbReference>
<evidence type="ECO:0000256" key="1">
    <source>
        <dbReference type="ARBA" id="ARBA00004834"/>
    </source>
</evidence>
<dbReference type="InterPro" id="IPR013320">
    <property type="entry name" value="ConA-like_dom_sf"/>
</dbReference>
<evidence type="ECO:0000256" key="2">
    <source>
        <dbReference type="ARBA" id="ARBA00009865"/>
    </source>
</evidence>
<dbReference type="SUPFAM" id="SSF49899">
    <property type="entry name" value="Concanavalin A-like lectins/glucanases"/>
    <property type="match status" value="1"/>
</dbReference>
<protein>
    <recommendedName>
        <fullName evidence="10">Glycoside hydrolase family 43</fullName>
    </recommendedName>
</protein>
<feature type="active site" description="Proton acceptor" evidence="5">
    <location>
        <position position="55"/>
    </location>
</feature>
<evidence type="ECO:0000256" key="5">
    <source>
        <dbReference type="PIRSR" id="PIRSR606710-1"/>
    </source>
</evidence>
<comment type="caution">
    <text evidence="8">The sequence shown here is derived from an EMBL/GenBank/DDBJ whole genome shotgun (WGS) entry which is preliminary data.</text>
</comment>
<feature type="chain" id="PRO_5039274475" description="Glycoside hydrolase family 43" evidence="7">
    <location>
        <begin position="23"/>
        <end position="747"/>
    </location>
</feature>
<dbReference type="Gene3D" id="2.60.120.200">
    <property type="match status" value="1"/>
</dbReference>
<evidence type="ECO:0008006" key="10">
    <source>
        <dbReference type="Google" id="ProtNLM"/>
    </source>
</evidence>
<evidence type="ECO:0000256" key="4">
    <source>
        <dbReference type="ARBA" id="ARBA00023295"/>
    </source>
</evidence>
<dbReference type="Proteomes" id="UP000259211">
    <property type="component" value="Unassembled WGS sequence"/>
</dbReference>
<proteinExistence type="inferred from homology"/>